<evidence type="ECO:0000313" key="2">
    <source>
        <dbReference type="Proteomes" id="UP000254863"/>
    </source>
</evidence>
<dbReference type="Proteomes" id="UP000254863">
    <property type="component" value="Unassembled WGS sequence"/>
</dbReference>
<proteinExistence type="predicted"/>
<name>A0A7H4PPM1_9ENTR</name>
<dbReference type="EMBL" id="UGMS01000004">
    <property type="protein sequence ID" value="STW80344.1"/>
    <property type="molecule type" value="Genomic_DNA"/>
</dbReference>
<sequence length="52" mass="6275">MLPMWYMAQDRTAYWDKFSFPQTRAVYSSGFENWVVRRKQSGQTPRGQTLRN</sequence>
<reference evidence="1 2" key="1">
    <citation type="submission" date="2018-06" db="EMBL/GenBank/DDBJ databases">
        <authorList>
            <consortium name="Pathogen Informatics"/>
            <person name="Doyle S."/>
        </authorList>
    </citation>
    <scope>NUCLEOTIDE SEQUENCE [LARGE SCALE GENOMIC DNA]</scope>
    <source>
        <strain evidence="1 2">NCTC11685</strain>
    </source>
</reference>
<organism evidence="1 2">
    <name type="scientific">Klebsiella michiganensis</name>
    <dbReference type="NCBI Taxonomy" id="1134687"/>
    <lineage>
        <taxon>Bacteria</taxon>
        <taxon>Pseudomonadati</taxon>
        <taxon>Pseudomonadota</taxon>
        <taxon>Gammaproteobacteria</taxon>
        <taxon>Enterobacterales</taxon>
        <taxon>Enterobacteriaceae</taxon>
        <taxon>Klebsiella/Raoultella group</taxon>
        <taxon>Klebsiella</taxon>
    </lineage>
</organism>
<evidence type="ECO:0000313" key="1">
    <source>
        <dbReference type="EMBL" id="STW80344.1"/>
    </source>
</evidence>
<dbReference type="AlphaFoldDB" id="A0A7H4PPM1"/>
<accession>A0A7H4PPM1</accession>
<comment type="caution">
    <text evidence="1">The sequence shown here is derived from an EMBL/GenBank/DDBJ whole genome shotgun (WGS) entry which is preliminary data.</text>
</comment>
<gene>
    <name evidence="1" type="ORF">NCTC11685_07702</name>
</gene>
<protein>
    <submittedName>
        <fullName evidence="1">ABC transporter</fullName>
    </submittedName>
</protein>